<keyword evidence="1" id="KW-0732">Signal</keyword>
<sequence length="163" mass="17232">MLTSTLLPLLSLPFTLSLTIPRAPTETWPIPTISVHFMGRDTGLPGNTWPEYAKFNSTLDFTVEFPTGPVACSGNWEYTKVPTTPFMCEQGPGGAAVQFTLAPTEKGLTGAQLTLTGSQEVRANSPGEPNSYLSCLGGAPLDGIRCKNSGWASTAGPLVLEAK</sequence>
<name>A0A6A6V2W3_9PLEO</name>
<dbReference type="OrthoDB" id="3922703at2759"/>
<evidence type="ECO:0000313" key="3">
    <source>
        <dbReference type="Proteomes" id="UP000799440"/>
    </source>
</evidence>
<reference evidence="2" key="1">
    <citation type="journal article" date="2020" name="Stud. Mycol.">
        <title>101 Dothideomycetes genomes: a test case for predicting lifestyles and emergence of pathogens.</title>
        <authorList>
            <person name="Haridas S."/>
            <person name="Albert R."/>
            <person name="Binder M."/>
            <person name="Bloem J."/>
            <person name="Labutti K."/>
            <person name="Salamov A."/>
            <person name="Andreopoulos B."/>
            <person name="Baker S."/>
            <person name="Barry K."/>
            <person name="Bills G."/>
            <person name="Bluhm B."/>
            <person name="Cannon C."/>
            <person name="Castanera R."/>
            <person name="Culley D."/>
            <person name="Daum C."/>
            <person name="Ezra D."/>
            <person name="Gonzalez J."/>
            <person name="Henrissat B."/>
            <person name="Kuo A."/>
            <person name="Liang C."/>
            <person name="Lipzen A."/>
            <person name="Lutzoni F."/>
            <person name="Magnuson J."/>
            <person name="Mondo S."/>
            <person name="Nolan M."/>
            <person name="Ohm R."/>
            <person name="Pangilinan J."/>
            <person name="Park H.-J."/>
            <person name="Ramirez L."/>
            <person name="Alfaro M."/>
            <person name="Sun H."/>
            <person name="Tritt A."/>
            <person name="Yoshinaga Y."/>
            <person name="Zwiers L.-H."/>
            <person name="Turgeon B."/>
            <person name="Goodwin S."/>
            <person name="Spatafora J."/>
            <person name="Crous P."/>
            <person name="Grigoriev I."/>
        </authorList>
    </citation>
    <scope>NUCLEOTIDE SEQUENCE</scope>
    <source>
        <strain evidence="2">CBS 119925</strain>
    </source>
</reference>
<proteinExistence type="predicted"/>
<evidence type="ECO:0008006" key="4">
    <source>
        <dbReference type="Google" id="ProtNLM"/>
    </source>
</evidence>
<evidence type="ECO:0000256" key="1">
    <source>
        <dbReference type="SAM" id="SignalP"/>
    </source>
</evidence>
<dbReference type="Proteomes" id="UP000799440">
    <property type="component" value="Unassembled WGS sequence"/>
</dbReference>
<organism evidence="2 3">
    <name type="scientific">Sporormia fimetaria CBS 119925</name>
    <dbReference type="NCBI Taxonomy" id="1340428"/>
    <lineage>
        <taxon>Eukaryota</taxon>
        <taxon>Fungi</taxon>
        <taxon>Dikarya</taxon>
        <taxon>Ascomycota</taxon>
        <taxon>Pezizomycotina</taxon>
        <taxon>Dothideomycetes</taxon>
        <taxon>Pleosporomycetidae</taxon>
        <taxon>Pleosporales</taxon>
        <taxon>Sporormiaceae</taxon>
        <taxon>Sporormia</taxon>
    </lineage>
</organism>
<feature type="chain" id="PRO_5025642996" description="Ubiquitin 3 binding protein But2 C-terminal domain-containing protein" evidence="1">
    <location>
        <begin position="18"/>
        <end position="163"/>
    </location>
</feature>
<dbReference type="EMBL" id="MU006585">
    <property type="protein sequence ID" value="KAF2744898.1"/>
    <property type="molecule type" value="Genomic_DNA"/>
</dbReference>
<keyword evidence="3" id="KW-1185">Reference proteome</keyword>
<accession>A0A6A6V2W3</accession>
<protein>
    <recommendedName>
        <fullName evidence="4">Ubiquitin 3 binding protein But2 C-terminal domain-containing protein</fullName>
    </recommendedName>
</protein>
<gene>
    <name evidence="2" type="ORF">M011DRAFT_428059</name>
</gene>
<dbReference type="AlphaFoldDB" id="A0A6A6V2W3"/>
<feature type="signal peptide" evidence="1">
    <location>
        <begin position="1"/>
        <end position="17"/>
    </location>
</feature>
<evidence type="ECO:0000313" key="2">
    <source>
        <dbReference type="EMBL" id="KAF2744898.1"/>
    </source>
</evidence>